<gene>
    <name evidence="2" type="ORF">PTTW11_01620</name>
</gene>
<dbReference type="EMBL" id="HG992978">
    <property type="protein sequence ID" value="CAE7007913.1"/>
    <property type="molecule type" value="Genomic_DNA"/>
</dbReference>
<name>A0A6S6VC63_9PLEO</name>
<proteinExistence type="predicted"/>
<reference evidence="2" key="1">
    <citation type="submission" date="2021-02" db="EMBL/GenBank/DDBJ databases">
        <authorList>
            <person name="Syme A R."/>
            <person name="Syme A R."/>
            <person name="Moolhuijzen P."/>
        </authorList>
    </citation>
    <scope>NUCLEOTIDE SEQUENCE</scope>
    <source>
        <strain evidence="2">W1-1</strain>
    </source>
</reference>
<evidence type="ECO:0000256" key="1">
    <source>
        <dbReference type="SAM" id="MobiDB-lite"/>
    </source>
</evidence>
<organism evidence="2 3">
    <name type="scientific">Pyrenophora teres f. teres</name>
    <dbReference type="NCBI Taxonomy" id="97479"/>
    <lineage>
        <taxon>Eukaryota</taxon>
        <taxon>Fungi</taxon>
        <taxon>Dikarya</taxon>
        <taxon>Ascomycota</taxon>
        <taxon>Pezizomycotina</taxon>
        <taxon>Dothideomycetes</taxon>
        <taxon>Pleosporomycetidae</taxon>
        <taxon>Pleosporales</taxon>
        <taxon>Pleosporineae</taxon>
        <taxon>Pleosporaceae</taxon>
        <taxon>Pyrenophora</taxon>
    </lineage>
</organism>
<evidence type="ECO:0000313" key="2">
    <source>
        <dbReference type="EMBL" id="CAE7007913.1"/>
    </source>
</evidence>
<sequence>MSKAAKGNNPLAQKKLGDWEQRNMLGDVQPILSPVTTDCSSSDGTAFTPKTPAGNPGQYNFIKYCGFDTDGEDVIEALVVDVDTCIALFSNWDYMEKDGPKCALASTVRV</sequence>
<accession>A0A6S6VC63</accession>
<dbReference type="AlphaFoldDB" id="A0A6S6VC63"/>
<dbReference type="Proteomes" id="UP000472372">
    <property type="component" value="Chromosome 2"/>
</dbReference>
<evidence type="ECO:0000313" key="3">
    <source>
        <dbReference type="Proteomes" id="UP000472372"/>
    </source>
</evidence>
<protein>
    <submittedName>
        <fullName evidence="2">Uncharacterized protein</fullName>
    </submittedName>
</protein>
<feature type="region of interest" description="Disordered" evidence="1">
    <location>
        <begin position="35"/>
        <end position="55"/>
    </location>
</feature>
<feature type="compositionally biased region" description="Polar residues" evidence="1">
    <location>
        <begin position="35"/>
        <end position="45"/>
    </location>
</feature>